<dbReference type="HAMAP" id="MF_00228">
    <property type="entry name" value="Thz_kinase"/>
    <property type="match status" value="1"/>
</dbReference>
<dbReference type="RefSeq" id="WP_059393074.1">
    <property type="nucleotide sequence ID" value="NZ_DF968078.1"/>
</dbReference>
<dbReference type="STRING" id="709323.GCA_001047135_00082"/>
<accession>A0A3F3HB78</accession>
<feature type="binding site" evidence="11">
    <location>
        <position position="41"/>
    </location>
    <ligand>
        <name>substrate</name>
    </ligand>
</feature>
<keyword evidence="8 11" id="KW-0067">ATP-binding</keyword>
<keyword evidence="9 11" id="KW-0460">Magnesium</keyword>
<evidence type="ECO:0000256" key="2">
    <source>
        <dbReference type="ARBA" id="ARBA00001946"/>
    </source>
</evidence>
<proteinExistence type="inferred from homology"/>
<dbReference type="GO" id="GO:0005524">
    <property type="term" value="F:ATP binding"/>
    <property type="evidence" value="ECO:0007669"/>
    <property type="project" value="UniProtKB-UniRule"/>
</dbReference>
<keyword evidence="4 11" id="KW-0808">Transferase</keyword>
<evidence type="ECO:0000256" key="5">
    <source>
        <dbReference type="ARBA" id="ARBA00022723"/>
    </source>
</evidence>
<evidence type="ECO:0000256" key="6">
    <source>
        <dbReference type="ARBA" id="ARBA00022741"/>
    </source>
</evidence>
<comment type="catalytic activity">
    <reaction evidence="1 11">
        <text>5-(2-hydroxyethyl)-4-methylthiazole + ATP = 4-methyl-5-(2-phosphooxyethyl)-thiazole + ADP + H(+)</text>
        <dbReference type="Rhea" id="RHEA:24212"/>
        <dbReference type="ChEBI" id="CHEBI:15378"/>
        <dbReference type="ChEBI" id="CHEBI:17957"/>
        <dbReference type="ChEBI" id="CHEBI:30616"/>
        <dbReference type="ChEBI" id="CHEBI:58296"/>
        <dbReference type="ChEBI" id="CHEBI:456216"/>
        <dbReference type="EC" id="2.7.1.50"/>
    </reaction>
</comment>
<name>A0A3F3HB78_9LACO</name>
<sequence length="263" mass="27072">MSQTILTAVRQNQPIVLNVANSVTPQLVANAIAYIGASPIMLEDPLDAADLTKIANAVTLNLGSTSENSQKVMINSGKTANELGLPVVFDPVAVGATPLRSKRAKELLESVKVSIVRGNLGEVATLAEVAWESHGIDAGSGTADPVEIVQKAAQKLGAVVVATGVQDLVSDGQTVYQIDNSASQLATNVGMGDALDGLLGAFASQSMDLADLAYATAALPVAGELAVAEGVAGPADFLNKMLDQLGNLTDEKLQGQIHLHQVQ</sequence>
<keyword evidence="7 11" id="KW-0418">Kinase</keyword>
<dbReference type="Pfam" id="PF02110">
    <property type="entry name" value="HK"/>
    <property type="match status" value="1"/>
</dbReference>
<comment type="pathway">
    <text evidence="3 11">Cofactor biosynthesis; thiamine diphosphate biosynthesis; 4-methyl-5-(2-phosphoethyl)-thiazole from 5-(2-hydroxyethyl)-4-methylthiazole: step 1/1.</text>
</comment>
<dbReference type="Proteomes" id="UP000064514">
    <property type="component" value="Unassembled WGS sequence"/>
</dbReference>
<dbReference type="SUPFAM" id="SSF53613">
    <property type="entry name" value="Ribokinase-like"/>
    <property type="match status" value="1"/>
</dbReference>
<evidence type="ECO:0000256" key="4">
    <source>
        <dbReference type="ARBA" id="ARBA00022679"/>
    </source>
</evidence>
<comment type="function">
    <text evidence="11">Catalyzes the phosphorylation of the hydroxyl group of 4-methyl-5-beta-hydroxyethylthiazole (THZ).</text>
</comment>
<evidence type="ECO:0000256" key="11">
    <source>
        <dbReference type="HAMAP-Rule" id="MF_00228"/>
    </source>
</evidence>
<comment type="similarity">
    <text evidence="11">Belongs to the Thz kinase family.</text>
</comment>
<feature type="binding site" evidence="11">
    <location>
        <position position="190"/>
    </location>
    <ligand>
        <name>substrate</name>
    </ligand>
</feature>
<dbReference type="CDD" id="cd01170">
    <property type="entry name" value="THZ_kinase"/>
    <property type="match status" value="1"/>
</dbReference>
<evidence type="ECO:0000256" key="7">
    <source>
        <dbReference type="ARBA" id="ARBA00022777"/>
    </source>
</evidence>
<dbReference type="Gene3D" id="3.40.1190.20">
    <property type="match status" value="1"/>
</dbReference>
<organism evidence="12">
    <name type="scientific">Fructobacillus tropaeoli</name>
    <dbReference type="NCBI Taxonomy" id="709323"/>
    <lineage>
        <taxon>Bacteria</taxon>
        <taxon>Bacillati</taxon>
        <taxon>Bacillota</taxon>
        <taxon>Bacilli</taxon>
        <taxon>Lactobacillales</taxon>
        <taxon>Lactobacillaceae</taxon>
        <taxon>Fructobacillus</taxon>
    </lineage>
</organism>
<protein>
    <recommendedName>
        <fullName evidence="11">Hydroxyethylthiazole kinase</fullName>
        <ecNumber evidence="11">2.7.1.50</ecNumber>
    </recommendedName>
    <alternativeName>
        <fullName evidence="11">4-methyl-5-beta-hydroxyethylthiazole kinase</fullName>
        <shortName evidence="11">TH kinase</shortName>
        <shortName evidence="11">Thz kinase</shortName>
    </alternativeName>
</protein>
<keyword evidence="5 11" id="KW-0479">Metal-binding</keyword>
<reference evidence="12" key="1">
    <citation type="journal article" date="2015" name="BMC Genomics">
        <title>Comparative genomics of Fructobacillus spp. and Leuconostoc spp. reveals niche-specific evolution of Fructobacillus spp.</title>
        <authorList>
            <person name="Endo A."/>
            <person name="Tanizawa Y."/>
            <person name="Tanaka N."/>
            <person name="Maeno S."/>
            <person name="Kumar H."/>
            <person name="Shiwa Y."/>
            <person name="Okada S."/>
            <person name="Yoshikawa H."/>
            <person name="Dicks L."/>
            <person name="Nakagawa J."/>
            <person name="Arita M."/>
        </authorList>
    </citation>
    <scope>NUCLEOTIDE SEQUENCE [LARGE SCALE GENOMIC DNA]</scope>
    <source>
        <strain evidence="12">F214-1</strain>
    </source>
</reference>
<evidence type="ECO:0000256" key="1">
    <source>
        <dbReference type="ARBA" id="ARBA00001771"/>
    </source>
</evidence>
<dbReference type="AlphaFoldDB" id="A0A3F3HB78"/>
<dbReference type="NCBIfam" id="NF006830">
    <property type="entry name" value="PRK09355.1"/>
    <property type="match status" value="1"/>
</dbReference>
<evidence type="ECO:0000256" key="9">
    <source>
        <dbReference type="ARBA" id="ARBA00022842"/>
    </source>
</evidence>
<comment type="cofactor">
    <cofactor evidence="2 11">
        <name>Mg(2+)</name>
        <dbReference type="ChEBI" id="CHEBI:18420"/>
    </cofactor>
</comment>
<evidence type="ECO:0000256" key="3">
    <source>
        <dbReference type="ARBA" id="ARBA00004868"/>
    </source>
</evidence>
<dbReference type="PIRSF" id="PIRSF000513">
    <property type="entry name" value="Thz_kinase"/>
    <property type="match status" value="1"/>
</dbReference>
<dbReference type="EC" id="2.7.1.50" evidence="11"/>
<dbReference type="GO" id="GO:0004417">
    <property type="term" value="F:hydroxyethylthiazole kinase activity"/>
    <property type="evidence" value="ECO:0007669"/>
    <property type="project" value="UniProtKB-UniRule"/>
</dbReference>
<dbReference type="UniPathway" id="UPA00060">
    <property type="reaction ID" value="UER00139"/>
</dbReference>
<feature type="binding site" evidence="11">
    <location>
        <position position="163"/>
    </location>
    <ligand>
        <name>ATP</name>
        <dbReference type="ChEBI" id="CHEBI:30616"/>
    </ligand>
</feature>
<dbReference type="GO" id="GO:0000287">
    <property type="term" value="F:magnesium ion binding"/>
    <property type="evidence" value="ECO:0007669"/>
    <property type="project" value="UniProtKB-UniRule"/>
</dbReference>
<dbReference type="GO" id="GO:0009229">
    <property type="term" value="P:thiamine diphosphate biosynthetic process"/>
    <property type="evidence" value="ECO:0007669"/>
    <property type="project" value="UniProtKB-UniRule"/>
</dbReference>
<dbReference type="InterPro" id="IPR029056">
    <property type="entry name" value="Ribokinase-like"/>
</dbReference>
<evidence type="ECO:0000256" key="10">
    <source>
        <dbReference type="ARBA" id="ARBA00022977"/>
    </source>
</evidence>
<feature type="binding site" evidence="11">
    <location>
        <position position="117"/>
    </location>
    <ligand>
        <name>ATP</name>
        <dbReference type="ChEBI" id="CHEBI:30616"/>
    </ligand>
</feature>
<evidence type="ECO:0000313" key="12">
    <source>
        <dbReference type="EMBL" id="GAP03539.1"/>
    </source>
</evidence>
<dbReference type="PRINTS" id="PR01099">
    <property type="entry name" value="HYETHTZKNASE"/>
</dbReference>
<keyword evidence="10 11" id="KW-0784">Thiamine biosynthesis</keyword>
<dbReference type="InterPro" id="IPR000417">
    <property type="entry name" value="Hyethyz_kinase"/>
</dbReference>
<dbReference type="EMBL" id="DF968078">
    <property type="protein sequence ID" value="GAP03539.1"/>
    <property type="molecule type" value="Genomic_DNA"/>
</dbReference>
<evidence type="ECO:0000256" key="8">
    <source>
        <dbReference type="ARBA" id="ARBA00022840"/>
    </source>
</evidence>
<dbReference type="GO" id="GO:0009228">
    <property type="term" value="P:thiamine biosynthetic process"/>
    <property type="evidence" value="ECO:0007669"/>
    <property type="project" value="UniProtKB-KW"/>
</dbReference>
<gene>
    <name evidence="11 12" type="primary">thiM</name>
    <name evidence="12" type="ORF">FTRO_0010820</name>
</gene>
<keyword evidence="6 11" id="KW-0547">Nucleotide-binding</keyword>